<feature type="region of interest" description="Disordered" evidence="6">
    <location>
        <begin position="76"/>
        <end position="173"/>
    </location>
</feature>
<dbReference type="EMBL" id="UFQT01000007">
    <property type="protein sequence ID" value="SSX17453.1"/>
    <property type="molecule type" value="Genomic_DNA"/>
</dbReference>
<feature type="compositionally biased region" description="Basic and acidic residues" evidence="6">
    <location>
        <begin position="76"/>
        <end position="95"/>
    </location>
</feature>
<dbReference type="InterPro" id="IPR008978">
    <property type="entry name" value="HSP20-like_chaperone"/>
</dbReference>
<evidence type="ECO:0000256" key="3">
    <source>
        <dbReference type="ARBA" id="ARBA00017641"/>
    </source>
</evidence>
<dbReference type="GO" id="GO:0005737">
    <property type="term" value="C:cytoplasm"/>
    <property type="evidence" value="ECO:0007669"/>
    <property type="project" value="UniProtKB-SubCell"/>
</dbReference>
<reference evidence="8" key="1">
    <citation type="submission" date="2018-04" db="EMBL/GenBank/DDBJ databases">
        <authorList>
            <person name="Go L.Y."/>
            <person name="Mitchell J.A."/>
        </authorList>
    </citation>
    <scope>NUCLEOTIDE SEQUENCE</scope>
    <source>
        <tissue evidence="8">Whole organism</tissue>
    </source>
</reference>
<dbReference type="VEuPathDB" id="VectorBase:CSON014420"/>
<comment type="similarity">
    <text evidence="2">Belongs to the nudC family.</text>
</comment>
<evidence type="ECO:0000313" key="8">
    <source>
        <dbReference type="EMBL" id="SSW97067.1"/>
    </source>
</evidence>
<dbReference type="GO" id="GO:0006457">
    <property type="term" value="P:protein folding"/>
    <property type="evidence" value="ECO:0007669"/>
    <property type="project" value="TreeGrafter"/>
</dbReference>
<evidence type="ECO:0000256" key="6">
    <source>
        <dbReference type="SAM" id="MobiDB-lite"/>
    </source>
</evidence>
<dbReference type="GO" id="GO:0051082">
    <property type="term" value="F:unfolded protein binding"/>
    <property type="evidence" value="ECO:0007669"/>
    <property type="project" value="TreeGrafter"/>
</dbReference>
<dbReference type="InterPro" id="IPR007052">
    <property type="entry name" value="CS_dom"/>
</dbReference>
<dbReference type="PANTHER" id="PTHR12356:SF3">
    <property type="entry name" value="NUCLEAR MIGRATION PROTEIN NUDC"/>
    <property type="match status" value="1"/>
</dbReference>
<evidence type="ECO:0000259" key="7">
    <source>
        <dbReference type="PROSITE" id="PS51203"/>
    </source>
</evidence>
<dbReference type="AlphaFoldDB" id="A0A336JY41"/>
<evidence type="ECO:0000313" key="9">
    <source>
        <dbReference type="EMBL" id="SSX17453.1"/>
    </source>
</evidence>
<accession>A0A336JY41</accession>
<dbReference type="Gene3D" id="2.60.40.790">
    <property type="match status" value="1"/>
</dbReference>
<evidence type="ECO:0000256" key="2">
    <source>
        <dbReference type="ARBA" id="ARBA00010513"/>
    </source>
</evidence>
<dbReference type="EMBL" id="UFQS01000007">
    <property type="protein sequence ID" value="SSW97067.1"/>
    <property type="molecule type" value="Genomic_DNA"/>
</dbReference>
<keyword evidence="4" id="KW-0963">Cytoplasm</keyword>
<dbReference type="FunFam" id="2.60.40.790:FF:000001">
    <property type="entry name" value="Nuclear migration protein nudC"/>
    <property type="match status" value="1"/>
</dbReference>
<name>A0A336JY41_CULSO</name>
<dbReference type="InterPro" id="IPR037898">
    <property type="entry name" value="NudC_fam"/>
</dbReference>
<evidence type="ECO:0000256" key="4">
    <source>
        <dbReference type="ARBA" id="ARBA00022490"/>
    </source>
</evidence>
<protein>
    <recommendedName>
        <fullName evidence="3">Nuclear migration protein nudC</fullName>
    </recommendedName>
    <alternativeName>
        <fullName evidence="5">Nuclear distribution protein C homolog</fullName>
    </alternativeName>
</protein>
<evidence type="ECO:0000256" key="1">
    <source>
        <dbReference type="ARBA" id="ARBA00004496"/>
    </source>
</evidence>
<dbReference type="Pfam" id="PF04969">
    <property type="entry name" value="CS"/>
    <property type="match status" value="1"/>
</dbReference>
<dbReference type="SUPFAM" id="SSF49764">
    <property type="entry name" value="HSP20-like chaperones"/>
    <property type="match status" value="1"/>
</dbReference>
<reference evidence="9" key="2">
    <citation type="submission" date="2018-07" db="EMBL/GenBank/DDBJ databases">
        <authorList>
            <person name="Quirk P.G."/>
            <person name="Krulwich T.A."/>
        </authorList>
    </citation>
    <scope>NUCLEOTIDE SEQUENCE</scope>
</reference>
<sequence>MTANREIFDGVLLGLAEKHTGGVPDLLTTIAEFLARKTDFFTGAGEEAWKKMLMDIFEPVGKKSLEAHKEKMLKKAQAELKRKEEQEKKKPKLDADQSGVTELTEEEANALQKELDAKKNATETPAPQPAKKKSEAVKPESGEELSKPIEKTGDEEDDKEVGKLMPNKGNGANMEKYSWTQTLQEVELRVPFNVNFAVRSKDVVVDFTKKHCKVGLKGHPLIVDGELCAEIKHADLLWLLEKNSVVITFEKINQMNWWDRLVMSDAPISTRKINPEPSKLSDLDGETRGMVEKMMYDQKQKELGLPTSDEQKKQDVLKKFMEQHPEMDFSKCKFN</sequence>
<dbReference type="PANTHER" id="PTHR12356">
    <property type="entry name" value="NUCLEAR MOVEMENT PROTEIN NUDC"/>
    <property type="match status" value="1"/>
</dbReference>
<dbReference type="PROSITE" id="PS51203">
    <property type="entry name" value="CS"/>
    <property type="match status" value="1"/>
</dbReference>
<feature type="domain" description="CS" evidence="7">
    <location>
        <begin position="172"/>
        <end position="262"/>
    </location>
</feature>
<proteinExistence type="inferred from homology"/>
<feature type="compositionally biased region" description="Basic and acidic residues" evidence="6">
    <location>
        <begin position="132"/>
        <end position="152"/>
    </location>
</feature>
<organism evidence="8">
    <name type="scientific">Culicoides sonorensis</name>
    <name type="common">Biting midge</name>
    <dbReference type="NCBI Taxonomy" id="179676"/>
    <lineage>
        <taxon>Eukaryota</taxon>
        <taxon>Metazoa</taxon>
        <taxon>Ecdysozoa</taxon>
        <taxon>Arthropoda</taxon>
        <taxon>Hexapoda</taxon>
        <taxon>Insecta</taxon>
        <taxon>Pterygota</taxon>
        <taxon>Neoptera</taxon>
        <taxon>Endopterygota</taxon>
        <taxon>Diptera</taxon>
        <taxon>Nematocera</taxon>
        <taxon>Chironomoidea</taxon>
        <taxon>Ceratopogonidae</taxon>
        <taxon>Ceratopogoninae</taxon>
        <taxon>Culicoides</taxon>
        <taxon>Monoculicoides</taxon>
    </lineage>
</organism>
<dbReference type="OMA" id="NQMEWWS"/>
<gene>
    <name evidence="8" type="primary">CSON014420</name>
</gene>
<evidence type="ECO:0000256" key="5">
    <source>
        <dbReference type="ARBA" id="ARBA00030427"/>
    </source>
</evidence>
<comment type="subcellular location">
    <subcellularLocation>
        <location evidence="1">Cytoplasm</location>
    </subcellularLocation>
</comment>